<name>A0A9P6MQ80_9FUNG</name>
<feature type="transmembrane region" description="Helical" evidence="5">
    <location>
        <begin position="306"/>
        <end position="332"/>
    </location>
</feature>
<evidence type="ECO:0000256" key="4">
    <source>
        <dbReference type="ARBA" id="ARBA00023136"/>
    </source>
</evidence>
<feature type="transmembrane region" description="Helical" evidence="5">
    <location>
        <begin position="412"/>
        <end position="436"/>
    </location>
</feature>
<dbReference type="InterPro" id="IPR036259">
    <property type="entry name" value="MFS_trans_sf"/>
</dbReference>
<dbReference type="PANTHER" id="PTHR21576:SF158">
    <property type="entry name" value="RIBOSOMAL RNA-PROCESSING PROTEIN 12-LIKE CONSERVED DOMAIN-CONTAINING PROTEIN"/>
    <property type="match status" value="1"/>
</dbReference>
<gene>
    <name evidence="7" type="ORF">BGZ80_001864</name>
</gene>
<dbReference type="EMBL" id="JAAAID010001438">
    <property type="protein sequence ID" value="KAG0010008.1"/>
    <property type="molecule type" value="Genomic_DNA"/>
</dbReference>
<evidence type="ECO:0000256" key="2">
    <source>
        <dbReference type="ARBA" id="ARBA00022692"/>
    </source>
</evidence>
<dbReference type="Pfam" id="PF06813">
    <property type="entry name" value="Nodulin-like"/>
    <property type="match status" value="1"/>
</dbReference>
<feature type="transmembrane region" description="Helical" evidence="5">
    <location>
        <begin position="117"/>
        <end position="140"/>
    </location>
</feature>
<reference evidence="7" key="1">
    <citation type="journal article" date="2020" name="Fungal Divers.">
        <title>Resolving the Mortierellaceae phylogeny through synthesis of multi-gene phylogenetics and phylogenomics.</title>
        <authorList>
            <person name="Vandepol N."/>
            <person name="Liber J."/>
            <person name="Desiro A."/>
            <person name="Na H."/>
            <person name="Kennedy M."/>
            <person name="Barry K."/>
            <person name="Grigoriev I.V."/>
            <person name="Miller A.N."/>
            <person name="O'Donnell K."/>
            <person name="Stajich J.E."/>
            <person name="Bonito G."/>
        </authorList>
    </citation>
    <scope>NUCLEOTIDE SEQUENCE</scope>
    <source>
        <strain evidence="7">NRRL 2769</strain>
    </source>
</reference>
<organism evidence="7 8">
    <name type="scientific">Entomortierella chlamydospora</name>
    <dbReference type="NCBI Taxonomy" id="101097"/>
    <lineage>
        <taxon>Eukaryota</taxon>
        <taxon>Fungi</taxon>
        <taxon>Fungi incertae sedis</taxon>
        <taxon>Mucoromycota</taxon>
        <taxon>Mortierellomycotina</taxon>
        <taxon>Mortierellomycetes</taxon>
        <taxon>Mortierellales</taxon>
        <taxon>Mortierellaceae</taxon>
        <taxon>Entomortierella</taxon>
    </lineage>
</organism>
<comment type="subcellular location">
    <subcellularLocation>
        <location evidence="1">Membrane</location>
        <topology evidence="1">Multi-pass membrane protein</topology>
    </subcellularLocation>
</comment>
<evidence type="ECO:0000256" key="5">
    <source>
        <dbReference type="SAM" id="Phobius"/>
    </source>
</evidence>
<feature type="transmembrane region" description="Helical" evidence="5">
    <location>
        <begin position="197"/>
        <end position="216"/>
    </location>
</feature>
<evidence type="ECO:0000256" key="1">
    <source>
        <dbReference type="ARBA" id="ARBA00004141"/>
    </source>
</evidence>
<feature type="transmembrane region" description="Helical" evidence="5">
    <location>
        <begin position="448"/>
        <end position="470"/>
    </location>
</feature>
<evidence type="ECO:0000313" key="8">
    <source>
        <dbReference type="Proteomes" id="UP000703661"/>
    </source>
</evidence>
<dbReference type="AlphaFoldDB" id="A0A9P6MQ80"/>
<feature type="transmembrane region" description="Helical" evidence="5">
    <location>
        <begin position="56"/>
        <end position="75"/>
    </location>
</feature>
<accession>A0A9P6MQ80</accession>
<dbReference type="Proteomes" id="UP000703661">
    <property type="component" value="Unassembled WGS sequence"/>
</dbReference>
<feature type="transmembrane region" description="Helical" evidence="5">
    <location>
        <begin position="82"/>
        <end position="105"/>
    </location>
</feature>
<dbReference type="SUPFAM" id="SSF103473">
    <property type="entry name" value="MFS general substrate transporter"/>
    <property type="match status" value="1"/>
</dbReference>
<keyword evidence="4 5" id="KW-0472">Membrane</keyword>
<dbReference type="PANTHER" id="PTHR21576">
    <property type="entry name" value="UNCHARACTERIZED NODULIN-LIKE PROTEIN"/>
    <property type="match status" value="1"/>
</dbReference>
<dbReference type="Gene3D" id="1.20.1250.20">
    <property type="entry name" value="MFS general substrate transporter like domains"/>
    <property type="match status" value="2"/>
</dbReference>
<feature type="domain" description="Nodulin-like" evidence="6">
    <location>
        <begin position="18"/>
        <end position="178"/>
    </location>
</feature>
<feature type="transmembrane region" description="Helical" evidence="5">
    <location>
        <begin position="12"/>
        <end position="36"/>
    </location>
</feature>
<dbReference type="InterPro" id="IPR010658">
    <property type="entry name" value="Nodulin-like"/>
</dbReference>
<evidence type="ECO:0000256" key="3">
    <source>
        <dbReference type="ARBA" id="ARBA00022989"/>
    </source>
</evidence>
<comment type="caution">
    <text evidence="7">The sequence shown here is derived from an EMBL/GenBank/DDBJ whole genome shotgun (WGS) entry which is preliminary data.</text>
</comment>
<sequence>MADSDHGGSWRPFLLALSFICGCLNMLASGSLYVYALYATSFTGHLGYSQTQTSTIAVVGDMGLYGIGPVSGLLADRLGPRATSLIAGCLLALGYGLLSAGYASGLDSIAQNKPPTHFLLMALYLALAGMGSSASYMAAFTSLAKNFIRARGIALGIPVSFFGLSAAALTLVAQTFFTVNITSKFQSLQDKSELDTARFLLFLGLFGGLVNALSAVGMNIASAPKATVPNNTDDDNSIESTLNEEEVVSAADIASEQTPLLRDATLDPHNQDQDSTDSVASIKRYQHRDVHSISGKAFFMDRDAQYFLLVMFCLSGTGLMIINSISAIIDAVAASEIDSGTNYMDEKSPVSAIRAAHVALISLSSYTGRIVASVGTDIAIHRYGALRIYALPITTACMALAQVVAMFAPLQWLYLCSALTGLSYGGYFGVAGTIVAELWGADTCGQNWGWISWGAAFGGMVFNLLFGVVMDAHRPVVGGEPQV</sequence>
<feature type="transmembrane region" description="Helical" evidence="5">
    <location>
        <begin position="384"/>
        <end position="406"/>
    </location>
</feature>
<keyword evidence="2 5" id="KW-0812">Transmembrane</keyword>
<feature type="non-terminal residue" evidence="7">
    <location>
        <position position="483"/>
    </location>
</feature>
<evidence type="ECO:0000259" key="6">
    <source>
        <dbReference type="Pfam" id="PF06813"/>
    </source>
</evidence>
<feature type="transmembrane region" description="Helical" evidence="5">
    <location>
        <begin position="152"/>
        <end position="177"/>
    </location>
</feature>
<keyword evidence="8" id="KW-1185">Reference proteome</keyword>
<feature type="transmembrane region" description="Helical" evidence="5">
    <location>
        <begin position="352"/>
        <end position="372"/>
    </location>
</feature>
<protein>
    <recommendedName>
        <fullName evidence="6">Nodulin-like domain-containing protein</fullName>
    </recommendedName>
</protein>
<dbReference type="GO" id="GO:0016020">
    <property type="term" value="C:membrane"/>
    <property type="evidence" value="ECO:0007669"/>
    <property type="project" value="UniProtKB-SubCell"/>
</dbReference>
<proteinExistence type="predicted"/>
<keyword evidence="3 5" id="KW-1133">Transmembrane helix</keyword>
<evidence type="ECO:0000313" key="7">
    <source>
        <dbReference type="EMBL" id="KAG0010008.1"/>
    </source>
</evidence>